<name>A0A645AWQ1_9ZZZZ</name>
<evidence type="ECO:0000256" key="1">
    <source>
        <dbReference type="SAM" id="Phobius"/>
    </source>
</evidence>
<dbReference type="AlphaFoldDB" id="A0A645AWQ1"/>
<reference evidence="2" key="1">
    <citation type="submission" date="2019-08" db="EMBL/GenBank/DDBJ databases">
        <authorList>
            <person name="Kucharzyk K."/>
            <person name="Murdoch R.W."/>
            <person name="Higgins S."/>
            <person name="Loffler F."/>
        </authorList>
    </citation>
    <scope>NUCLEOTIDE SEQUENCE</scope>
</reference>
<dbReference type="InterPro" id="IPR014202">
    <property type="entry name" value="Spore_II_R"/>
</dbReference>
<evidence type="ECO:0008006" key="3">
    <source>
        <dbReference type="Google" id="ProtNLM"/>
    </source>
</evidence>
<keyword evidence="1" id="KW-0472">Membrane</keyword>
<protein>
    <recommendedName>
        <fullName evidence="3">Stage II sporulation protein R</fullName>
    </recommendedName>
</protein>
<proteinExistence type="predicted"/>
<dbReference type="Pfam" id="PF09551">
    <property type="entry name" value="Spore_II_R"/>
    <property type="match status" value="1"/>
</dbReference>
<dbReference type="EMBL" id="VSSQ01016343">
    <property type="protein sequence ID" value="MPM57580.1"/>
    <property type="molecule type" value="Genomic_DNA"/>
</dbReference>
<gene>
    <name evidence="2" type="ORF">SDC9_104402</name>
</gene>
<keyword evidence="1" id="KW-0812">Transmembrane</keyword>
<evidence type="ECO:0000313" key="2">
    <source>
        <dbReference type="EMBL" id="MPM57580.1"/>
    </source>
</evidence>
<comment type="caution">
    <text evidence="2">The sequence shown here is derived from an EMBL/GenBank/DDBJ whole genome shotgun (WGS) entry which is preliminary data.</text>
</comment>
<dbReference type="NCBIfam" id="TIGR02837">
    <property type="entry name" value="spore_II_R"/>
    <property type="match status" value="1"/>
</dbReference>
<organism evidence="2">
    <name type="scientific">bioreactor metagenome</name>
    <dbReference type="NCBI Taxonomy" id="1076179"/>
    <lineage>
        <taxon>unclassified sequences</taxon>
        <taxon>metagenomes</taxon>
        <taxon>ecological metagenomes</taxon>
    </lineage>
</organism>
<sequence>MEKTKERRTHKARRVLEIALGIGLAVALIWGTTALHRQQELADRVVRLHILANSDSEEDQALKLQVRDRILNRATEILEQSKNRTEAEEALRSELPELQRLAAEEIAAQGYDYPVTAELAETAFPTREYDDFTLPAGDYLALRVVIGAGEGHNWWCVVFPPLCTASTTDLAETAMSAGLSGDDVNLITEDGSGYVLKFKSIEIWEALKEKFS</sequence>
<keyword evidence="1" id="KW-1133">Transmembrane helix</keyword>
<accession>A0A645AWQ1</accession>
<feature type="transmembrane region" description="Helical" evidence="1">
    <location>
        <begin position="12"/>
        <end position="31"/>
    </location>
</feature>